<sequence length="210" mass="21080">MVDVRIPPARAAGGGVRIAAVKRRDRLRLVVGLAVMAVCALLFGVLAIVTGHRSRVLALARPVLAGQVLSAADLRSVLVSAEPGTATVGADQRDQVVGRRVSASLPAGLLLSEQLLGLPVAQPGEAVVAVALKEGRYPSVLGAGDQVDVYEAHPGSGQAQAAAPVEARVVDVQPGAGPAGGTVAMLSVPVARAGQVVADQEPAVVLVGGR</sequence>
<keyword evidence="4" id="KW-1185">Reference proteome</keyword>
<proteinExistence type="predicted"/>
<feature type="domain" description="SAF" evidence="2">
    <location>
        <begin position="54"/>
        <end position="117"/>
    </location>
</feature>
<gene>
    <name evidence="3" type="ORF">GCM10009665_01400</name>
</gene>
<keyword evidence="1" id="KW-0812">Transmembrane</keyword>
<dbReference type="RefSeq" id="WP_344437705.1">
    <property type="nucleotide sequence ID" value="NZ_BAAALF010000001.1"/>
</dbReference>
<evidence type="ECO:0000256" key="1">
    <source>
        <dbReference type="SAM" id="Phobius"/>
    </source>
</evidence>
<evidence type="ECO:0000313" key="3">
    <source>
        <dbReference type="EMBL" id="GAA1215288.1"/>
    </source>
</evidence>
<accession>A0ABP4G6X1</accession>
<dbReference type="EMBL" id="BAAALF010000001">
    <property type="protein sequence ID" value="GAA1215288.1"/>
    <property type="molecule type" value="Genomic_DNA"/>
</dbReference>
<dbReference type="Proteomes" id="UP001500037">
    <property type="component" value="Unassembled WGS sequence"/>
</dbReference>
<reference evidence="4" key="1">
    <citation type="journal article" date="2019" name="Int. J. Syst. Evol. Microbiol.">
        <title>The Global Catalogue of Microorganisms (GCM) 10K type strain sequencing project: providing services to taxonomists for standard genome sequencing and annotation.</title>
        <authorList>
            <consortium name="The Broad Institute Genomics Platform"/>
            <consortium name="The Broad Institute Genome Sequencing Center for Infectious Disease"/>
            <person name="Wu L."/>
            <person name="Ma J."/>
        </authorList>
    </citation>
    <scope>NUCLEOTIDE SEQUENCE [LARGE SCALE GENOMIC DNA]</scope>
    <source>
        <strain evidence="4">JCM 13004</strain>
    </source>
</reference>
<keyword evidence="1" id="KW-1133">Transmembrane helix</keyword>
<organism evidence="3 4">
    <name type="scientific">Kitasatospora nipponensis</name>
    <dbReference type="NCBI Taxonomy" id="258049"/>
    <lineage>
        <taxon>Bacteria</taxon>
        <taxon>Bacillati</taxon>
        <taxon>Actinomycetota</taxon>
        <taxon>Actinomycetes</taxon>
        <taxon>Kitasatosporales</taxon>
        <taxon>Streptomycetaceae</taxon>
        <taxon>Kitasatospora</taxon>
    </lineage>
</organism>
<comment type="caution">
    <text evidence="3">The sequence shown here is derived from an EMBL/GenBank/DDBJ whole genome shotgun (WGS) entry which is preliminary data.</text>
</comment>
<feature type="transmembrane region" description="Helical" evidence="1">
    <location>
        <begin position="27"/>
        <end position="49"/>
    </location>
</feature>
<keyword evidence="1" id="KW-0472">Membrane</keyword>
<name>A0ABP4G6X1_9ACTN</name>
<evidence type="ECO:0000259" key="2">
    <source>
        <dbReference type="SMART" id="SM00858"/>
    </source>
</evidence>
<dbReference type="SMART" id="SM00858">
    <property type="entry name" value="SAF"/>
    <property type="match status" value="1"/>
</dbReference>
<protein>
    <submittedName>
        <fullName evidence="3">SAF domain-containing protein</fullName>
    </submittedName>
</protein>
<dbReference type="InterPro" id="IPR013974">
    <property type="entry name" value="SAF"/>
</dbReference>
<evidence type="ECO:0000313" key="4">
    <source>
        <dbReference type="Proteomes" id="UP001500037"/>
    </source>
</evidence>
<dbReference type="Pfam" id="PF08666">
    <property type="entry name" value="SAF"/>
    <property type="match status" value="1"/>
</dbReference>